<dbReference type="Gene3D" id="3.40.1440.10">
    <property type="entry name" value="GIY-YIG endonuclease"/>
    <property type="match status" value="1"/>
</dbReference>
<dbReference type="SMART" id="SM00465">
    <property type="entry name" value="GIYc"/>
    <property type="match status" value="1"/>
</dbReference>
<dbReference type="AlphaFoldDB" id="A0A327JH76"/>
<dbReference type="InterPro" id="IPR000305">
    <property type="entry name" value="GIY-YIG_endonuc"/>
</dbReference>
<keyword evidence="4" id="KW-1185">Reference proteome</keyword>
<proteinExistence type="inferred from homology"/>
<name>A0A327JH76_9HYPH</name>
<dbReference type="Proteomes" id="UP000249299">
    <property type="component" value="Unassembled WGS sequence"/>
</dbReference>
<gene>
    <name evidence="3" type="ORF">CH339_20010</name>
</gene>
<evidence type="ECO:0000313" key="3">
    <source>
        <dbReference type="EMBL" id="RAI25026.1"/>
    </source>
</evidence>
<evidence type="ECO:0000256" key="1">
    <source>
        <dbReference type="ARBA" id="ARBA00007435"/>
    </source>
</evidence>
<dbReference type="PANTHER" id="PTHR34477">
    <property type="entry name" value="UPF0213 PROTEIN YHBQ"/>
    <property type="match status" value="1"/>
</dbReference>
<protein>
    <submittedName>
        <fullName evidence="3">Excinuclease ABC subunit C</fullName>
    </submittedName>
</protein>
<feature type="domain" description="GIY-YIG" evidence="2">
    <location>
        <begin position="1"/>
        <end position="78"/>
    </location>
</feature>
<sequence>MSAWVYVLASRPRGTLYVGVTTDLRRRVQEHREEQRRGFTKAYRVKRLVHYEHYDRNIDAIQREKNIKHWPRQWKMDLVEAANPKWRDLWNDIASP</sequence>
<comment type="caution">
    <text evidence="3">The sequence shown here is derived from an EMBL/GenBank/DDBJ whole genome shotgun (WGS) entry which is preliminary data.</text>
</comment>
<organism evidence="3 4">
    <name type="scientific">Rhodobium orientis</name>
    <dbReference type="NCBI Taxonomy" id="34017"/>
    <lineage>
        <taxon>Bacteria</taxon>
        <taxon>Pseudomonadati</taxon>
        <taxon>Pseudomonadota</taxon>
        <taxon>Alphaproteobacteria</taxon>
        <taxon>Hyphomicrobiales</taxon>
        <taxon>Rhodobiaceae</taxon>
        <taxon>Rhodobium</taxon>
    </lineage>
</organism>
<reference evidence="3 4" key="1">
    <citation type="submission" date="2017-07" db="EMBL/GenBank/DDBJ databases">
        <title>Draft Genome Sequences of Select Purple Nonsulfur Bacteria.</title>
        <authorList>
            <person name="Lasarre B."/>
            <person name="Mckinlay J.B."/>
        </authorList>
    </citation>
    <scope>NUCLEOTIDE SEQUENCE [LARGE SCALE GENOMIC DNA]</scope>
    <source>
        <strain evidence="3 4">DSM 11290</strain>
    </source>
</reference>
<dbReference type="PANTHER" id="PTHR34477:SF5">
    <property type="entry name" value="BSL5627 PROTEIN"/>
    <property type="match status" value="1"/>
</dbReference>
<evidence type="ECO:0000259" key="2">
    <source>
        <dbReference type="PROSITE" id="PS50164"/>
    </source>
</evidence>
<dbReference type="SUPFAM" id="SSF82771">
    <property type="entry name" value="GIY-YIG endonuclease"/>
    <property type="match status" value="1"/>
</dbReference>
<accession>A0A327JH76</accession>
<dbReference type="Pfam" id="PF01541">
    <property type="entry name" value="GIY-YIG"/>
    <property type="match status" value="1"/>
</dbReference>
<dbReference type="InterPro" id="IPR035901">
    <property type="entry name" value="GIY-YIG_endonuc_sf"/>
</dbReference>
<evidence type="ECO:0000313" key="4">
    <source>
        <dbReference type="Proteomes" id="UP000249299"/>
    </source>
</evidence>
<dbReference type="CDD" id="cd10448">
    <property type="entry name" value="GIY-YIG_unchar_3"/>
    <property type="match status" value="1"/>
</dbReference>
<dbReference type="InterPro" id="IPR050190">
    <property type="entry name" value="UPF0213_domain"/>
</dbReference>
<dbReference type="PROSITE" id="PS50164">
    <property type="entry name" value="GIY_YIG"/>
    <property type="match status" value="1"/>
</dbReference>
<dbReference type="EMBL" id="NPEV01000058">
    <property type="protein sequence ID" value="RAI25026.1"/>
    <property type="molecule type" value="Genomic_DNA"/>
</dbReference>
<dbReference type="OrthoDB" id="287318at2"/>
<comment type="similarity">
    <text evidence="1">Belongs to the UPF0213 family.</text>
</comment>
<dbReference type="RefSeq" id="WP_111436163.1">
    <property type="nucleotide sequence ID" value="NZ_JACIGG010000009.1"/>
</dbReference>